<dbReference type="AlphaFoldDB" id="A0AA48HGN8"/>
<organism evidence="1 2">
    <name type="scientific">Flagellimonas marinaquae</name>
    <dbReference type="NCBI Taxonomy" id="254955"/>
    <lineage>
        <taxon>Bacteria</taxon>
        <taxon>Pseudomonadati</taxon>
        <taxon>Bacteroidota</taxon>
        <taxon>Flavobacteriia</taxon>
        <taxon>Flavobacteriales</taxon>
        <taxon>Flavobacteriaceae</taxon>
        <taxon>Flagellimonas</taxon>
    </lineage>
</organism>
<accession>A0AA48HGN8</accession>
<sequence>MIMKKRFLIFVIAVGGLISIQATTIEKNNSSDEVCATCSGEFKINGDSYTITLHDVSWWTCVKFKVGSWFK</sequence>
<evidence type="ECO:0000313" key="2">
    <source>
        <dbReference type="Proteomes" id="UP001330184"/>
    </source>
</evidence>
<dbReference type="EMBL" id="AP027268">
    <property type="protein sequence ID" value="BDW91903.1"/>
    <property type="molecule type" value="Genomic_DNA"/>
</dbReference>
<protein>
    <submittedName>
        <fullName evidence="1">Uncharacterized protein</fullName>
    </submittedName>
</protein>
<gene>
    <name evidence="1" type="ORF">MACH07_07350</name>
</gene>
<keyword evidence="2" id="KW-1185">Reference proteome</keyword>
<proteinExistence type="predicted"/>
<reference evidence="1 2" key="1">
    <citation type="submission" date="2023-01" db="EMBL/GenBank/DDBJ databases">
        <title>Complete genome sequence of Muricauda aquimarina strain IFOP_LL357.</title>
        <authorList>
            <person name="Gajardo G."/>
            <person name="Ueki S."/>
            <person name="Maruyama F."/>
        </authorList>
    </citation>
    <scope>NUCLEOTIDE SEQUENCE [LARGE SCALE GENOMIC DNA]</scope>
    <source>
        <strain evidence="1 2">IFOP_LL357</strain>
    </source>
</reference>
<name>A0AA48HGN8_9FLAO</name>
<dbReference type="Proteomes" id="UP001330184">
    <property type="component" value="Chromosome"/>
</dbReference>
<evidence type="ECO:0000313" key="1">
    <source>
        <dbReference type="EMBL" id="BDW91903.1"/>
    </source>
</evidence>